<keyword evidence="2" id="KW-0812">Transmembrane</keyword>
<name>A0A5M3WH60_9ACTN</name>
<evidence type="ECO:0000313" key="3">
    <source>
        <dbReference type="EMBL" id="GES08046.1"/>
    </source>
</evidence>
<dbReference type="Proteomes" id="UP000331127">
    <property type="component" value="Unassembled WGS sequence"/>
</dbReference>
<feature type="compositionally biased region" description="Basic and acidic residues" evidence="1">
    <location>
        <begin position="130"/>
        <end position="140"/>
    </location>
</feature>
<evidence type="ECO:0000256" key="2">
    <source>
        <dbReference type="SAM" id="Phobius"/>
    </source>
</evidence>
<evidence type="ECO:0000256" key="1">
    <source>
        <dbReference type="SAM" id="MobiDB-lite"/>
    </source>
</evidence>
<keyword evidence="4" id="KW-1185">Reference proteome</keyword>
<evidence type="ECO:0000313" key="4">
    <source>
        <dbReference type="Proteomes" id="UP000331127"/>
    </source>
</evidence>
<sequence length="164" mass="18104">MSLNLRRRRVEMVIPTTWSGRMKAQAVRAADRVGPMASSAREGAYHRLEDARFWAAPKLDHAAHSVEDQLAPRLSMLLAQAARRVDPTPMKAKSRSWPTMILFAGLAVGAAGFVMYRRNAQHWAEVMKSSADEAKSKAGETAESMGSMGEKLNKRTDEVPGKKP</sequence>
<reference evidence="3 4" key="1">
    <citation type="submission" date="2019-10" db="EMBL/GenBank/DDBJ databases">
        <title>Whole genome shotgun sequence of Acrocarpospora macrocephala NBRC 16266.</title>
        <authorList>
            <person name="Ichikawa N."/>
            <person name="Kimura A."/>
            <person name="Kitahashi Y."/>
            <person name="Komaki H."/>
            <person name="Oguchi A."/>
        </authorList>
    </citation>
    <scope>NUCLEOTIDE SEQUENCE [LARGE SCALE GENOMIC DNA]</scope>
    <source>
        <strain evidence="3 4">NBRC 16266</strain>
    </source>
</reference>
<protein>
    <recommendedName>
        <fullName evidence="5">YtxH domain-containing protein</fullName>
    </recommendedName>
</protein>
<feature type="compositionally biased region" description="Basic and acidic residues" evidence="1">
    <location>
        <begin position="151"/>
        <end position="164"/>
    </location>
</feature>
<feature type="region of interest" description="Disordered" evidence="1">
    <location>
        <begin position="128"/>
        <end position="164"/>
    </location>
</feature>
<keyword evidence="2" id="KW-0472">Membrane</keyword>
<keyword evidence="2" id="KW-1133">Transmembrane helix</keyword>
<accession>A0A5M3WH60</accession>
<organism evidence="3 4">
    <name type="scientific">Acrocarpospora macrocephala</name>
    <dbReference type="NCBI Taxonomy" id="150177"/>
    <lineage>
        <taxon>Bacteria</taxon>
        <taxon>Bacillati</taxon>
        <taxon>Actinomycetota</taxon>
        <taxon>Actinomycetes</taxon>
        <taxon>Streptosporangiales</taxon>
        <taxon>Streptosporangiaceae</taxon>
        <taxon>Acrocarpospora</taxon>
    </lineage>
</organism>
<proteinExistence type="predicted"/>
<dbReference type="EMBL" id="BLAE01000008">
    <property type="protein sequence ID" value="GES08046.1"/>
    <property type="molecule type" value="Genomic_DNA"/>
</dbReference>
<dbReference type="AlphaFoldDB" id="A0A5M3WH60"/>
<comment type="caution">
    <text evidence="3">The sequence shown here is derived from an EMBL/GenBank/DDBJ whole genome shotgun (WGS) entry which is preliminary data.</text>
</comment>
<evidence type="ECO:0008006" key="5">
    <source>
        <dbReference type="Google" id="ProtNLM"/>
    </source>
</evidence>
<gene>
    <name evidence="3" type="ORF">Amac_016410</name>
</gene>
<feature type="transmembrane region" description="Helical" evidence="2">
    <location>
        <begin position="97"/>
        <end position="116"/>
    </location>
</feature>